<evidence type="ECO:0000313" key="1">
    <source>
        <dbReference type="EMBL" id="KAK9753030.1"/>
    </source>
</evidence>
<proteinExistence type="predicted"/>
<evidence type="ECO:0000313" key="2">
    <source>
        <dbReference type="Proteomes" id="UP001458880"/>
    </source>
</evidence>
<comment type="caution">
    <text evidence="1">The sequence shown here is derived from an EMBL/GenBank/DDBJ whole genome shotgun (WGS) entry which is preliminary data.</text>
</comment>
<sequence length="113" mass="13623">MSELLNSTRLCFQKWKKTFLIYIPPIRFYGRKAFHTLPEAADEIENYEGEIDGILVPPEQIFLQMKKNRMMTTLWKVKFQMMCRVLWRSVLEIRSNGVTVMMNPKFRQQAPWY</sequence>
<gene>
    <name evidence="1" type="ORF">QE152_g3820</name>
</gene>
<protein>
    <submittedName>
        <fullName evidence="1">Uncharacterized protein</fullName>
    </submittedName>
</protein>
<name>A0AAW1N339_POPJA</name>
<dbReference type="AlphaFoldDB" id="A0AAW1N339"/>
<reference evidence="1 2" key="1">
    <citation type="journal article" date="2024" name="BMC Genomics">
        <title>De novo assembly and annotation of Popillia japonica's genome with initial clues to its potential as an invasive pest.</title>
        <authorList>
            <person name="Cucini C."/>
            <person name="Boschi S."/>
            <person name="Funari R."/>
            <person name="Cardaioli E."/>
            <person name="Iannotti N."/>
            <person name="Marturano G."/>
            <person name="Paoli F."/>
            <person name="Bruttini M."/>
            <person name="Carapelli A."/>
            <person name="Frati F."/>
            <person name="Nardi F."/>
        </authorList>
    </citation>
    <scope>NUCLEOTIDE SEQUENCE [LARGE SCALE GENOMIC DNA]</scope>
    <source>
        <strain evidence="1">DMR45628</strain>
    </source>
</reference>
<organism evidence="1 2">
    <name type="scientific">Popillia japonica</name>
    <name type="common">Japanese beetle</name>
    <dbReference type="NCBI Taxonomy" id="7064"/>
    <lineage>
        <taxon>Eukaryota</taxon>
        <taxon>Metazoa</taxon>
        <taxon>Ecdysozoa</taxon>
        <taxon>Arthropoda</taxon>
        <taxon>Hexapoda</taxon>
        <taxon>Insecta</taxon>
        <taxon>Pterygota</taxon>
        <taxon>Neoptera</taxon>
        <taxon>Endopterygota</taxon>
        <taxon>Coleoptera</taxon>
        <taxon>Polyphaga</taxon>
        <taxon>Scarabaeiformia</taxon>
        <taxon>Scarabaeidae</taxon>
        <taxon>Rutelinae</taxon>
        <taxon>Popillia</taxon>
    </lineage>
</organism>
<dbReference type="Proteomes" id="UP001458880">
    <property type="component" value="Unassembled WGS sequence"/>
</dbReference>
<keyword evidence="2" id="KW-1185">Reference proteome</keyword>
<dbReference type="EMBL" id="JASPKY010000016">
    <property type="protein sequence ID" value="KAK9753030.1"/>
    <property type="molecule type" value="Genomic_DNA"/>
</dbReference>
<accession>A0AAW1N339</accession>